<dbReference type="InterPro" id="IPR021055">
    <property type="entry name" value="T4BSS_IcmL/DotI"/>
</dbReference>
<keyword evidence="1" id="KW-0812">Transmembrane</keyword>
<evidence type="ECO:0000313" key="3">
    <source>
        <dbReference type="Proteomes" id="UP000327108"/>
    </source>
</evidence>
<protein>
    <submittedName>
        <fullName evidence="2">Uncharacterized protein</fullName>
    </submittedName>
</protein>
<dbReference type="AlphaFoldDB" id="A0A5N1JYM3"/>
<proteinExistence type="predicted"/>
<dbReference type="NCBIfam" id="NF038072">
    <property type="entry name" value="IcmL_DotI_only"/>
    <property type="match status" value="1"/>
</dbReference>
<accession>A0A5N1JYM3</accession>
<dbReference type="EMBL" id="VYXQ01000008">
    <property type="protein sequence ID" value="KAA9368339.1"/>
    <property type="molecule type" value="Genomic_DNA"/>
</dbReference>
<organism evidence="2 3">
    <name type="scientific">Ochrobactrum quorumnocens</name>
    <dbReference type="NCBI Taxonomy" id="271865"/>
    <lineage>
        <taxon>Bacteria</taxon>
        <taxon>Pseudomonadati</taxon>
        <taxon>Pseudomonadota</taxon>
        <taxon>Alphaproteobacteria</taxon>
        <taxon>Hyphomicrobiales</taxon>
        <taxon>Brucellaceae</taxon>
        <taxon>Brucella/Ochrobactrum group</taxon>
        <taxon>Ochrobactrum</taxon>
    </lineage>
</organism>
<gene>
    <name evidence="2" type="ORF">F3W84_10650</name>
</gene>
<keyword evidence="3" id="KW-1185">Reference proteome</keyword>
<keyword evidence="1" id="KW-0472">Membrane</keyword>
<dbReference type="CDD" id="cd16385">
    <property type="entry name" value="IcmL"/>
    <property type="match status" value="1"/>
</dbReference>
<name>A0A5N1JYM3_9HYPH</name>
<dbReference type="Pfam" id="PF11393">
    <property type="entry name" value="T4BSS_DotI_IcmL"/>
    <property type="match status" value="1"/>
</dbReference>
<dbReference type="Proteomes" id="UP000327108">
    <property type="component" value="Unassembled WGS sequence"/>
</dbReference>
<keyword evidence="1" id="KW-1133">Transmembrane helix</keyword>
<feature type="transmembrane region" description="Helical" evidence="1">
    <location>
        <begin position="40"/>
        <end position="66"/>
    </location>
</feature>
<reference evidence="2 3" key="1">
    <citation type="submission" date="2019-09" db="EMBL/GenBank/DDBJ databases">
        <title>Biological control of the noxious weed angled onion (Allium triquetrum) thwarted by endophytic bacteria in Victoria, Australia.</title>
        <authorList>
            <person name="Tehranchian P."/>
            <person name="Adair R.J."/>
            <person name="Van T.H."/>
            <person name="Morrison P.D."/>
            <person name="Williams H."/>
            <person name="Lawrie A.C."/>
        </authorList>
    </citation>
    <scope>NUCLEOTIDE SEQUENCE [LARGE SCALE GENOMIC DNA]</scope>
    <source>
        <strain evidence="2 3">RPTAtOch1</strain>
    </source>
</reference>
<evidence type="ECO:0000313" key="2">
    <source>
        <dbReference type="EMBL" id="KAA9368339.1"/>
    </source>
</evidence>
<comment type="caution">
    <text evidence="2">The sequence shown here is derived from an EMBL/GenBank/DDBJ whole genome shotgun (WGS) entry which is preliminary data.</text>
</comment>
<evidence type="ECO:0000256" key="1">
    <source>
        <dbReference type="SAM" id="Phobius"/>
    </source>
</evidence>
<sequence length="230" mass="25092">MTVGSTKFCAAIGIVKEIGLNNDYGRIESVLLRAEAYRFAYYRMSIIALTLAAMTVVSVAATVVLATSRPSPVYFATNGEGGITRLIPLEQPALSPAAVANFATEAATRALTYSFSNYRAEFEDMKPYFAIPEGWNSFVDALNRSGQIDLVKKQRLNTTAIAQRAVILREGLDSGGSYQWIVQLPLRVTYQSASQVTGQNFMVTLTLRRMPTHSYPRGVAVFNFNAAPGA</sequence>